<dbReference type="Gene3D" id="2.70.98.10">
    <property type="match status" value="1"/>
</dbReference>
<keyword evidence="2" id="KW-1185">Reference proteome</keyword>
<dbReference type="GO" id="GO:0030246">
    <property type="term" value="F:carbohydrate binding"/>
    <property type="evidence" value="ECO:0007669"/>
    <property type="project" value="InterPro"/>
</dbReference>
<gene>
    <name evidence="1" type="ORF">OH136_09610</name>
</gene>
<dbReference type="RefSeq" id="WP_263953662.1">
    <property type="nucleotide sequence ID" value="NZ_JAOYFC010000002.1"/>
</dbReference>
<evidence type="ECO:0000313" key="1">
    <source>
        <dbReference type="EMBL" id="MCV6824810.1"/>
    </source>
</evidence>
<dbReference type="GO" id="GO:0005975">
    <property type="term" value="P:carbohydrate metabolic process"/>
    <property type="evidence" value="ECO:0007669"/>
    <property type="project" value="InterPro"/>
</dbReference>
<dbReference type="EMBL" id="JAOYFC010000002">
    <property type="protein sequence ID" value="MCV6824810.1"/>
    <property type="molecule type" value="Genomic_DNA"/>
</dbReference>
<accession>A0AAE3J159</accession>
<dbReference type="CDD" id="cd09021">
    <property type="entry name" value="Aldose_epim_Ec_YphB"/>
    <property type="match status" value="1"/>
</dbReference>
<proteinExistence type="predicted"/>
<comment type="caution">
    <text evidence="1">The sequence shown here is derived from an EMBL/GenBank/DDBJ whole genome shotgun (WGS) entry which is preliminary data.</text>
</comment>
<dbReference type="AlphaFoldDB" id="A0AAE3J159"/>
<dbReference type="InterPro" id="IPR011013">
    <property type="entry name" value="Gal_mutarotase_sf_dom"/>
</dbReference>
<protein>
    <submittedName>
        <fullName evidence="1">Aldose 1-epimerase</fullName>
    </submittedName>
</protein>
<reference evidence="1" key="1">
    <citation type="submission" date="2022-10" db="EMBL/GenBank/DDBJ databases">
        <authorList>
            <person name="Yue Y."/>
        </authorList>
    </citation>
    <scope>NUCLEOTIDE SEQUENCE</scope>
    <source>
        <strain evidence="1">Z654</strain>
    </source>
</reference>
<sequence>MEFVTLENKTTKLVIAPELGGGIASFNAKTSAGAMPVLRPLADGAREPFDLASNILVPFSNRISNGGFEFDGRFWELEPNLKGQAFPIHGDGFQKPWAVQSTSDLSAELKLQNGEIGPFRYSARAGFELEDRMLTHWIEVTNNGPRLPFGGGFHPWFPRRADTTLQFNAETVWLEDEQHLPVEEVPLSQATDFDYAASRALPKGLINAAFTGWQRVAQICQPSLGLDIWVTANSSLDTALVFSPNDQSDFFCFEPVSHAVDAHNQRGKPGLAVLETGETMRLAMKIAWVEHGRLPDFTQLISDF</sequence>
<dbReference type="GO" id="GO:0016853">
    <property type="term" value="F:isomerase activity"/>
    <property type="evidence" value="ECO:0007669"/>
    <property type="project" value="InterPro"/>
</dbReference>
<dbReference type="Proteomes" id="UP001208041">
    <property type="component" value="Unassembled WGS sequence"/>
</dbReference>
<dbReference type="InterPro" id="IPR014718">
    <property type="entry name" value="GH-type_carb-bd"/>
</dbReference>
<name>A0AAE3J159_9RHOB</name>
<dbReference type="Pfam" id="PF01263">
    <property type="entry name" value="Aldose_epim"/>
    <property type="match status" value="1"/>
</dbReference>
<organism evidence="1 2">
    <name type="scientific">Halocynthiibacter halioticoli</name>
    <dbReference type="NCBI Taxonomy" id="2986804"/>
    <lineage>
        <taxon>Bacteria</taxon>
        <taxon>Pseudomonadati</taxon>
        <taxon>Pseudomonadota</taxon>
        <taxon>Alphaproteobacteria</taxon>
        <taxon>Rhodobacterales</taxon>
        <taxon>Paracoccaceae</taxon>
        <taxon>Halocynthiibacter</taxon>
    </lineage>
</organism>
<dbReference type="InterPro" id="IPR008183">
    <property type="entry name" value="Aldose_1/G6P_1-epimerase"/>
</dbReference>
<evidence type="ECO:0000313" key="2">
    <source>
        <dbReference type="Proteomes" id="UP001208041"/>
    </source>
</evidence>
<dbReference type="SUPFAM" id="SSF74650">
    <property type="entry name" value="Galactose mutarotase-like"/>
    <property type="match status" value="1"/>
</dbReference>